<evidence type="ECO:0000313" key="2">
    <source>
        <dbReference type="Proteomes" id="UP001057279"/>
    </source>
</evidence>
<dbReference type="EMBL" id="CM043026">
    <property type="protein sequence ID" value="KAI4589770.1"/>
    <property type="molecule type" value="Genomic_DNA"/>
</dbReference>
<reference evidence="1" key="1">
    <citation type="submission" date="2022-03" db="EMBL/GenBank/DDBJ databases">
        <title>Genomic analyses of argali, domestic sheep and their hybrids provide insights into chromosomal evolution, heterosis and genetic basis of agronomic traits.</title>
        <authorList>
            <person name="Li M."/>
        </authorList>
    </citation>
    <scope>NUCLEOTIDE SEQUENCE</scope>
    <source>
        <strain evidence="1">F1 hybrid</strain>
    </source>
</reference>
<name>A0ACB9VK69_9CETA</name>
<organism evidence="1 2">
    <name type="scientific">Ovis ammon polii x Ovis aries</name>
    <dbReference type="NCBI Taxonomy" id="2918886"/>
    <lineage>
        <taxon>Eukaryota</taxon>
        <taxon>Metazoa</taxon>
        <taxon>Chordata</taxon>
        <taxon>Craniata</taxon>
        <taxon>Vertebrata</taxon>
        <taxon>Euteleostomi</taxon>
        <taxon>Mammalia</taxon>
        <taxon>Eutheria</taxon>
        <taxon>Laurasiatheria</taxon>
        <taxon>Artiodactyla</taxon>
        <taxon>Ruminantia</taxon>
        <taxon>Pecora</taxon>
        <taxon>Bovidae</taxon>
        <taxon>Caprinae</taxon>
        <taxon>Ovis</taxon>
    </lineage>
</organism>
<accession>A0ACB9VK69</accession>
<dbReference type="Proteomes" id="UP001057279">
    <property type="component" value="Linkage Group LG01"/>
</dbReference>
<protein>
    <submittedName>
        <fullName evidence="1">Uncharacterized protein</fullName>
    </submittedName>
</protein>
<comment type="caution">
    <text evidence="1">The sequence shown here is derived from an EMBL/GenBank/DDBJ whole genome shotgun (WGS) entry which is preliminary data.</text>
</comment>
<keyword evidence="2" id="KW-1185">Reference proteome</keyword>
<proteinExistence type="predicted"/>
<evidence type="ECO:0000313" key="1">
    <source>
        <dbReference type="EMBL" id="KAI4589770.1"/>
    </source>
</evidence>
<gene>
    <name evidence="1" type="ORF">MJG53_000819</name>
</gene>
<sequence>MCWTAARGPQSMEGCGVESSYATQGTLDKPASDHLGLSLTVRQVNQKKEYKFDLVFTTEFYRAEKGVSCLSTLSTRRDSHGYIAPSLRPIWNLAFLGSSYVMWQKTTPFLHYFMSQISSVKQWKTNDDAIDFDYTVLLHEFSTQEIIPCRIHLVWYPGKPLKVKYHCQERQTPEEGSGTEEGSAVALTELSNF</sequence>